<comment type="caution">
    <text evidence="10">The sequence shown here is derived from an EMBL/GenBank/DDBJ whole genome shotgun (WGS) entry which is preliminary data.</text>
</comment>
<name>A0AAN7M0D9_TRANT</name>
<evidence type="ECO:0000313" key="10">
    <source>
        <dbReference type="EMBL" id="KAK4796586.1"/>
    </source>
</evidence>
<reference evidence="10 11" key="1">
    <citation type="journal article" date="2023" name="Hortic Res">
        <title>Pangenome of water caltrop reveals structural variations and asymmetric subgenome divergence after allopolyploidization.</title>
        <authorList>
            <person name="Zhang X."/>
            <person name="Chen Y."/>
            <person name="Wang L."/>
            <person name="Yuan Y."/>
            <person name="Fang M."/>
            <person name="Shi L."/>
            <person name="Lu R."/>
            <person name="Comes H.P."/>
            <person name="Ma Y."/>
            <person name="Chen Y."/>
            <person name="Huang G."/>
            <person name="Zhou Y."/>
            <person name="Zheng Z."/>
            <person name="Qiu Y."/>
        </authorList>
    </citation>
    <scope>NUCLEOTIDE SEQUENCE [LARGE SCALE GENOMIC DNA]</scope>
    <source>
        <strain evidence="10">F231</strain>
    </source>
</reference>
<dbReference type="AlphaFoldDB" id="A0AAN7M0D9"/>
<organism evidence="10 11">
    <name type="scientific">Trapa natans</name>
    <name type="common">Water chestnut</name>
    <dbReference type="NCBI Taxonomy" id="22666"/>
    <lineage>
        <taxon>Eukaryota</taxon>
        <taxon>Viridiplantae</taxon>
        <taxon>Streptophyta</taxon>
        <taxon>Embryophyta</taxon>
        <taxon>Tracheophyta</taxon>
        <taxon>Spermatophyta</taxon>
        <taxon>Magnoliopsida</taxon>
        <taxon>eudicotyledons</taxon>
        <taxon>Gunneridae</taxon>
        <taxon>Pentapetalae</taxon>
        <taxon>rosids</taxon>
        <taxon>malvids</taxon>
        <taxon>Myrtales</taxon>
        <taxon>Lythraceae</taxon>
        <taxon>Trapa</taxon>
    </lineage>
</organism>
<dbReference type="InterPro" id="IPR001000">
    <property type="entry name" value="GH10_dom"/>
</dbReference>
<dbReference type="Gene3D" id="2.60.120.260">
    <property type="entry name" value="Galactose-binding domain-like"/>
    <property type="match status" value="2"/>
</dbReference>
<sequence length="847" mass="94099">MSHGRVFFGRVFMWCAVDFFFGLDEHSIAKPPPDVPGNGWTMPPLRTVTEAGETATGQPNRAETDIFQVRVSDPLKELTVPSSGRRPGDWMDNSKLENVNTPEVPPKRFGDDASDEDDDQNIIINPNFEDGTNKWSGRGCKIILHDSMNGGKILPKTGKYFASASERTQTWNGIQQDITANIKRKLAYQVTSLVRIFSKNTSSSADVRVTLYVQMPDLREQYIGVASVQATDKNWVELEGKFLLNSSPSKVIVYFEGPPPGVDILVNYLVVKHAEKTPPSSPPSIEDPQFGVNIIENSELTDGTTNGWFPLGNCTLTVQAGSPHTLPPMARGSLGPHHAALSGHYILVTNRSQNWMGPAQMITERLKLLLTYQVSAWVRVRAAGAGGTVVGAVQNVNVALSVDGQWVNGGQVEASDDERWHEIGGSFRIEKEPVSSVMVYVQGPAPGVDLMVAGLQIFPVDRCKRFRYLQMQADQIRKRDVVLKLSGLDPTTFLGAVVMVKQTENSFPIGSCINRTTLDNEDFVDFYVNNFNWAVFGNELKWFWTEPQQGAFNYRDADEMLDFCKTHSKEVRGHCIFWEVESNVQPWVQALNRTDLSKAVQSRLSGLLGRYKGKFRHYDVNNEMLHGSFFQDRLGKGARAAMFKTAHQLDPAAVLFVNDYHVEDGDDTRSSPEKYADLVAGLLDQGAPVGGIGIQGHIDSPVGPIVCSALDKLAILGLPIWLTELDVSSSNEFVRADDLEVMLREAFGHPAVEGVMLWGFWELFMSRENAHLVDAEGEVNEAGQRFLELKREWLSKACGVVDDEEGEFRFRGFHGTYEVEIVTPCKKVCKTIVVEKGELPLIVPIDL</sequence>
<feature type="chain" id="PRO_5042899617" description="GH10 domain-containing protein" evidence="8">
    <location>
        <begin position="30"/>
        <end position="847"/>
    </location>
</feature>
<dbReference type="FunFam" id="3.20.20.80:FF:000104">
    <property type="entry name" value="Endo-1,4-beta-xylanase A"/>
    <property type="match status" value="1"/>
</dbReference>
<feature type="signal peptide" evidence="8">
    <location>
        <begin position="1"/>
        <end position="29"/>
    </location>
</feature>
<dbReference type="InterPro" id="IPR003305">
    <property type="entry name" value="CenC_carb-bd"/>
</dbReference>
<evidence type="ECO:0000256" key="8">
    <source>
        <dbReference type="SAM" id="SignalP"/>
    </source>
</evidence>
<evidence type="ECO:0000256" key="5">
    <source>
        <dbReference type="ARBA" id="ARBA00023277"/>
    </source>
</evidence>
<evidence type="ECO:0000259" key="9">
    <source>
        <dbReference type="PROSITE" id="PS51760"/>
    </source>
</evidence>
<proteinExistence type="inferred from homology"/>
<feature type="domain" description="GH10" evidence="9">
    <location>
        <begin position="493"/>
        <end position="789"/>
    </location>
</feature>
<dbReference type="GO" id="GO:0045493">
    <property type="term" value="P:xylan catabolic process"/>
    <property type="evidence" value="ECO:0007669"/>
    <property type="project" value="UniProtKB-KW"/>
</dbReference>
<feature type="region of interest" description="Disordered" evidence="7">
    <location>
        <begin position="77"/>
        <end position="119"/>
    </location>
</feature>
<dbReference type="PRINTS" id="PR00134">
    <property type="entry name" value="GLHYDRLASE10"/>
</dbReference>
<keyword evidence="6" id="KW-0624">Polysaccharide degradation</keyword>
<evidence type="ECO:0000256" key="4">
    <source>
        <dbReference type="ARBA" id="ARBA00022801"/>
    </source>
</evidence>
<dbReference type="SMART" id="SM00633">
    <property type="entry name" value="Glyco_10"/>
    <property type="match status" value="1"/>
</dbReference>
<keyword evidence="11" id="KW-1185">Reference proteome</keyword>
<evidence type="ECO:0000256" key="1">
    <source>
        <dbReference type="ARBA" id="ARBA00007495"/>
    </source>
</evidence>
<dbReference type="GO" id="GO:0031176">
    <property type="term" value="F:endo-1,4-beta-xylanase activity"/>
    <property type="evidence" value="ECO:0007669"/>
    <property type="project" value="UniProtKB-ARBA"/>
</dbReference>
<dbReference type="Gene3D" id="3.20.20.80">
    <property type="entry name" value="Glycosidases"/>
    <property type="match status" value="1"/>
</dbReference>
<accession>A0AAN7M0D9</accession>
<comment type="similarity">
    <text evidence="1">Belongs to the glycosyl hydrolase 10 (cellulase F) family.</text>
</comment>
<keyword evidence="3" id="KW-0677">Repeat</keyword>
<dbReference type="Proteomes" id="UP001346149">
    <property type="component" value="Unassembled WGS sequence"/>
</dbReference>
<keyword evidence="4" id="KW-0378">Hydrolase</keyword>
<keyword evidence="5" id="KW-0119">Carbohydrate metabolism</keyword>
<evidence type="ECO:0000256" key="2">
    <source>
        <dbReference type="ARBA" id="ARBA00022651"/>
    </source>
</evidence>
<dbReference type="FunFam" id="2.60.120.260:FF:000103">
    <property type="entry name" value="Glycosyl hydrolase family 10 protein"/>
    <property type="match status" value="1"/>
</dbReference>
<dbReference type="PROSITE" id="PS51760">
    <property type="entry name" value="GH10_2"/>
    <property type="match status" value="1"/>
</dbReference>
<gene>
    <name evidence="10" type="ORF">SAY86_028912</name>
</gene>
<protein>
    <recommendedName>
        <fullName evidence="9">GH10 domain-containing protein</fullName>
    </recommendedName>
</protein>
<dbReference type="InterPro" id="IPR008979">
    <property type="entry name" value="Galactose-bd-like_sf"/>
</dbReference>
<dbReference type="SUPFAM" id="SSF49785">
    <property type="entry name" value="Galactose-binding domain-like"/>
    <property type="match status" value="2"/>
</dbReference>
<feature type="compositionally biased region" description="Basic and acidic residues" evidence="7">
    <location>
        <begin position="86"/>
        <end position="95"/>
    </location>
</feature>
<evidence type="ECO:0000313" key="11">
    <source>
        <dbReference type="Proteomes" id="UP001346149"/>
    </source>
</evidence>
<evidence type="ECO:0000256" key="6">
    <source>
        <dbReference type="ARBA" id="ARBA00023326"/>
    </source>
</evidence>
<keyword evidence="2" id="KW-0858">Xylan degradation</keyword>
<dbReference type="EMBL" id="JAXQNO010000006">
    <property type="protein sequence ID" value="KAK4796586.1"/>
    <property type="molecule type" value="Genomic_DNA"/>
</dbReference>
<dbReference type="Pfam" id="PF00331">
    <property type="entry name" value="Glyco_hydro_10"/>
    <property type="match status" value="1"/>
</dbReference>
<keyword evidence="8" id="KW-0732">Signal</keyword>
<dbReference type="InterPro" id="IPR017853">
    <property type="entry name" value="GH"/>
</dbReference>
<evidence type="ECO:0000256" key="7">
    <source>
        <dbReference type="SAM" id="MobiDB-lite"/>
    </source>
</evidence>
<dbReference type="PANTHER" id="PTHR31490:SF1">
    <property type="entry name" value="ENDO-1,4-BETA-XYLANASE 1"/>
    <property type="match status" value="1"/>
</dbReference>
<evidence type="ECO:0000256" key="3">
    <source>
        <dbReference type="ARBA" id="ARBA00022737"/>
    </source>
</evidence>
<dbReference type="SUPFAM" id="SSF51445">
    <property type="entry name" value="(Trans)glycosidases"/>
    <property type="match status" value="1"/>
</dbReference>
<dbReference type="PANTHER" id="PTHR31490">
    <property type="entry name" value="GLYCOSYL HYDROLASE"/>
    <property type="match status" value="1"/>
</dbReference>
<dbReference type="InterPro" id="IPR044846">
    <property type="entry name" value="GH10"/>
</dbReference>
<dbReference type="Pfam" id="PF02018">
    <property type="entry name" value="CBM_4_9"/>
    <property type="match status" value="2"/>
</dbReference>